<organism evidence="15 16">
    <name type="scientific">Marinicella litoralis</name>
    <dbReference type="NCBI Taxonomy" id="644220"/>
    <lineage>
        <taxon>Bacteria</taxon>
        <taxon>Pseudomonadati</taxon>
        <taxon>Pseudomonadota</taxon>
        <taxon>Gammaproteobacteria</taxon>
        <taxon>Lysobacterales</taxon>
        <taxon>Marinicellaceae</taxon>
        <taxon>Marinicella</taxon>
    </lineage>
</organism>
<dbReference type="EC" id="2.7.13.3" evidence="2"/>
<dbReference type="SMART" id="SM00342">
    <property type="entry name" value="HTH_ARAC"/>
    <property type="match status" value="1"/>
</dbReference>
<dbReference type="SUPFAM" id="SSF46689">
    <property type="entry name" value="Homeodomain-like"/>
    <property type="match status" value="1"/>
</dbReference>
<dbReference type="Pfam" id="PF07494">
    <property type="entry name" value="Reg_prop"/>
    <property type="match status" value="1"/>
</dbReference>
<dbReference type="SUPFAM" id="SSF52172">
    <property type="entry name" value="CheY-like"/>
    <property type="match status" value="1"/>
</dbReference>
<keyword evidence="10" id="KW-1133">Transmembrane helix</keyword>
<dbReference type="SUPFAM" id="SSF47384">
    <property type="entry name" value="Homodimeric domain of signal transducing histidine kinase"/>
    <property type="match status" value="1"/>
</dbReference>
<dbReference type="SUPFAM" id="SSF55874">
    <property type="entry name" value="ATPase domain of HSP90 chaperone/DNA topoisomerase II/histidine kinase"/>
    <property type="match status" value="1"/>
</dbReference>
<dbReference type="Gene3D" id="2.130.10.10">
    <property type="entry name" value="YVTN repeat-like/Quinoprotein amine dehydrogenase"/>
    <property type="match status" value="3"/>
</dbReference>
<keyword evidence="10" id="KW-0812">Transmembrane</keyword>
<evidence type="ECO:0000256" key="9">
    <source>
        <dbReference type="PROSITE-ProRule" id="PRU00169"/>
    </source>
</evidence>
<dbReference type="Gene3D" id="1.10.287.130">
    <property type="match status" value="1"/>
</dbReference>
<evidence type="ECO:0000259" key="12">
    <source>
        <dbReference type="PROSITE" id="PS01124"/>
    </source>
</evidence>
<evidence type="ECO:0000256" key="3">
    <source>
        <dbReference type="ARBA" id="ARBA00022553"/>
    </source>
</evidence>
<dbReference type="CDD" id="cd00082">
    <property type="entry name" value="HisKA"/>
    <property type="match status" value="1"/>
</dbReference>
<reference evidence="15 16" key="1">
    <citation type="submission" date="2019-03" db="EMBL/GenBank/DDBJ databases">
        <title>Genomic Encyclopedia of Type Strains, Phase IV (KMG-IV): sequencing the most valuable type-strain genomes for metagenomic binning, comparative biology and taxonomic classification.</title>
        <authorList>
            <person name="Goeker M."/>
        </authorList>
    </citation>
    <scope>NUCLEOTIDE SEQUENCE [LARGE SCALE GENOMIC DNA]</scope>
    <source>
        <strain evidence="15 16">DSM 25488</strain>
    </source>
</reference>
<comment type="catalytic activity">
    <reaction evidence="1">
        <text>ATP + protein L-histidine = ADP + protein N-phospho-L-histidine.</text>
        <dbReference type="EC" id="2.7.13.3"/>
    </reaction>
</comment>
<dbReference type="Pfam" id="PF12833">
    <property type="entry name" value="HTH_18"/>
    <property type="match status" value="1"/>
</dbReference>
<dbReference type="InterPro" id="IPR004358">
    <property type="entry name" value="Sig_transdc_His_kin-like_C"/>
</dbReference>
<dbReference type="FunFam" id="3.30.565.10:FF:000006">
    <property type="entry name" value="Sensor histidine kinase WalK"/>
    <property type="match status" value="1"/>
</dbReference>
<dbReference type="PROSITE" id="PS50109">
    <property type="entry name" value="HIS_KIN"/>
    <property type="match status" value="1"/>
</dbReference>
<evidence type="ECO:0000256" key="6">
    <source>
        <dbReference type="ARBA" id="ARBA00023015"/>
    </source>
</evidence>
<evidence type="ECO:0000313" key="16">
    <source>
        <dbReference type="Proteomes" id="UP000295724"/>
    </source>
</evidence>
<keyword evidence="8" id="KW-0804">Transcription</keyword>
<dbReference type="InterPro" id="IPR013783">
    <property type="entry name" value="Ig-like_fold"/>
</dbReference>
<comment type="caution">
    <text evidence="15">The sequence shown here is derived from an EMBL/GenBank/DDBJ whole genome shotgun (WGS) entry which is preliminary data.</text>
</comment>
<evidence type="ECO:0000256" key="5">
    <source>
        <dbReference type="ARBA" id="ARBA00022777"/>
    </source>
</evidence>
<dbReference type="PRINTS" id="PR00344">
    <property type="entry name" value="BCTRLSENSOR"/>
</dbReference>
<evidence type="ECO:0000256" key="2">
    <source>
        <dbReference type="ARBA" id="ARBA00012438"/>
    </source>
</evidence>
<dbReference type="EMBL" id="SNZB01000003">
    <property type="protein sequence ID" value="TDR20490.1"/>
    <property type="molecule type" value="Genomic_DNA"/>
</dbReference>
<dbReference type="GO" id="GO:0000155">
    <property type="term" value="F:phosphorelay sensor kinase activity"/>
    <property type="evidence" value="ECO:0007669"/>
    <property type="project" value="InterPro"/>
</dbReference>
<keyword evidence="16" id="KW-1185">Reference proteome</keyword>
<accession>A0A4R6XQJ6</accession>
<dbReference type="Pfam" id="PF00072">
    <property type="entry name" value="Response_reg"/>
    <property type="match status" value="1"/>
</dbReference>
<dbReference type="PANTHER" id="PTHR43547">
    <property type="entry name" value="TWO-COMPONENT HISTIDINE KINASE"/>
    <property type="match status" value="1"/>
</dbReference>
<dbReference type="SMART" id="SM00448">
    <property type="entry name" value="REC"/>
    <property type="match status" value="1"/>
</dbReference>
<dbReference type="Pfam" id="PF00512">
    <property type="entry name" value="HisKA"/>
    <property type="match status" value="1"/>
</dbReference>
<feature type="domain" description="Response regulatory" evidence="14">
    <location>
        <begin position="1077"/>
        <end position="1192"/>
    </location>
</feature>
<dbReference type="PANTHER" id="PTHR43547:SF2">
    <property type="entry name" value="HYBRID SIGNAL TRANSDUCTION HISTIDINE KINASE C"/>
    <property type="match status" value="1"/>
</dbReference>
<dbReference type="InterPro" id="IPR011110">
    <property type="entry name" value="Reg_prop"/>
</dbReference>
<keyword evidence="6" id="KW-0805">Transcription regulation</keyword>
<evidence type="ECO:0000259" key="13">
    <source>
        <dbReference type="PROSITE" id="PS50109"/>
    </source>
</evidence>
<feature type="chain" id="PRO_5020666410" description="histidine kinase" evidence="11">
    <location>
        <begin position="23"/>
        <end position="1325"/>
    </location>
</feature>
<proteinExistence type="predicted"/>
<dbReference type="SUPFAM" id="SSF63829">
    <property type="entry name" value="Calcium-dependent phosphotriesterase"/>
    <property type="match status" value="3"/>
</dbReference>
<dbReference type="PROSITE" id="PS00041">
    <property type="entry name" value="HTH_ARAC_FAMILY_1"/>
    <property type="match status" value="1"/>
</dbReference>
<dbReference type="SMART" id="SM00387">
    <property type="entry name" value="HATPase_c"/>
    <property type="match status" value="1"/>
</dbReference>
<gene>
    <name evidence="15" type="ORF">C8D91_1464</name>
</gene>
<dbReference type="Gene3D" id="3.30.565.10">
    <property type="entry name" value="Histidine kinase-like ATPase, C-terminal domain"/>
    <property type="match status" value="1"/>
</dbReference>
<feature type="transmembrane region" description="Helical" evidence="10">
    <location>
        <begin position="759"/>
        <end position="780"/>
    </location>
</feature>
<evidence type="ECO:0000259" key="14">
    <source>
        <dbReference type="PROSITE" id="PS50110"/>
    </source>
</evidence>
<dbReference type="PROSITE" id="PS50110">
    <property type="entry name" value="RESPONSE_REGULATORY"/>
    <property type="match status" value="1"/>
</dbReference>
<dbReference type="CDD" id="cd00075">
    <property type="entry name" value="HATPase"/>
    <property type="match status" value="1"/>
</dbReference>
<evidence type="ECO:0000256" key="10">
    <source>
        <dbReference type="SAM" id="Phobius"/>
    </source>
</evidence>
<feature type="domain" description="Histidine kinase" evidence="13">
    <location>
        <begin position="825"/>
        <end position="1037"/>
    </location>
</feature>
<dbReference type="InterPro" id="IPR011123">
    <property type="entry name" value="Y_Y_Y"/>
</dbReference>
<dbReference type="Pfam" id="PF02518">
    <property type="entry name" value="HATPase_c"/>
    <property type="match status" value="1"/>
</dbReference>
<evidence type="ECO:0000256" key="7">
    <source>
        <dbReference type="ARBA" id="ARBA00023125"/>
    </source>
</evidence>
<dbReference type="InterPro" id="IPR036890">
    <property type="entry name" value="HATPase_C_sf"/>
</dbReference>
<feature type="domain" description="HTH araC/xylS-type" evidence="12">
    <location>
        <begin position="1226"/>
        <end position="1324"/>
    </location>
</feature>
<dbReference type="GO" id="GO:0005886">
    <property type="term" value="C:plasma membrane"/>
    <property type="evidence" value="ECO:0007669"/>
    <property type="project" value="UniProtKB-ARBA"/>
</dbReference>
<keyword evidence="7" id="KW-0238">DNA-binding</keyword>
<keyword evidence="4" id="KW-0808">Transferase</keyword>
<dbReference type="InterPro" id="IPR009057">
    <property type="entry name" value="Homeodomain-like_sf"/>
</dbReference>
<sequence length="1325" mass="149992">MLGRTSQLIILCLFLVFSIQSAAVQFNHLSTSDGLKSSIIRNITKSHDGFVWIGTYKGLYQFDGYQLTQFMMPDGEPFNEVRSVVEDNDGHVWIATLSDGIFYYSDGVIVQYPQISPEIHGEFNHMILASDGLWIIYSKKIMRLNEMTLQVEHENRLNNTTYSAIDFDTNNLFLGTQFEVIKFNKMTAEYSYLLTETTTENRKKLVIHRDVSGLIWLGRSDGLYQYDDECQCFTDRNDILSGVEIYALASDDKALWIGTTKDGLFQYNWATKNRLHYEYNKLNPTGLKDNSIISLYSSDDMLWLGTFNNGLQYIDKKALTFGALSRTDLFNECLDSQVIYDIYEEEVSELWLATSQGVVLVDMGQQRCVTFQPDKNDPNAISSQLVYSFYSQDNGLWITGSNGIDYINLSHKKIEPTSSGLPVKSSYFMVALTNSKFLIGTSAGLYSYDLDLNESKTILAENGDEVMHQFYLYHVMPDQSYVFGTTGGLYQLRDDSLQKISIELSDGHEVVDITGMTADLHGGLLLAADEKYLFTVDGAMNVTDYSELIADGELQASVYEMIPDENGDFWMSSDNGIFKINLKNRSRHHFKETDGLQSNDFLKIASHRGQSGKIYFGGRQGFNAFYPEEISINTVPPKVVITEVSQLNKTINVGQQTQGGFVLNKPINQMESLDLGHKDLSIGFEFAALDFADSMRNQYAYRLLGFNDEWSYVGADNRQAHYTNLNPGNYTFQVKASNKDGVWNETPKSLSIKVYPAPWLSAWAYSAYILVLVFSIWAFIRYKTIASRKRAKQLEVTVAERTQEVVLQKRMVESLLDHKNEVFANVTHEFKTPLSLILGPTDQLADEPELAAYRSQLSMIQRNAKRLLLMVGQILKLSQAEQNKEVLRETQAVRPTLLMLYESFLPLAKEKEMSLKLTNEIDVNVYATAECVETVIGNLISNALKYAPKGGHIDVTSALHDGHICITVSDNGPGIREQDLGKIFNRFVRLDNHKNIQGTGIGLAVVKEVVEANNGYVKVTSEWGKGTQFSVTFPITQLNVEGTMSRVMTDQMVNNVTMEMHESTKPANTSKQSNAVSVLIIEDNLDMQKHTGDVLSDRFNCMFADRGELGIALALKEVPDIIICDVMMPGMDGYQVTRILRHDERTSHIPIILLTALNTKESRIKGWREKIDRYMTKPFDGTELNVQLDSMLSIRKLLQEKTNHVINNHDPIDSLDLSKQDLKFIEKLQDVIAQYHSNEYFQKADLADKMAVSERQLLRKVKALIGTGPLEMLRDYRLEQAKLRLKDGYQVGQVSVDCGFGSISYFGTCFKKKYGMTPKQYQQLD</sequence>
<keyword evidence="10" id="KW-0472">Membrane</keyword>
<dbReference type="InterPro" id="IPR018062">
    <property type="entry name" value="HTH_AraC-typ_CS"/>
</dbReference>
<dbReference type="Gene3D" id="3.40.50.2300">
    <property type="match status" value="1"/>
</dbReference>
<dbReference type="Pfam" id="PF07495">
    <property type="entry name" value="Y_Y_Y"/>
    <property type="match status" value="1"/>
</dbReference>
<dbReference type="InterPro" id="IPR003594">
    <property type="entry name" value="HATPase_dom"/>
</dbReference>
<feature type="signal peptide" evidence="11">
    <location>
        <begin position="1"/>
        <end position="22"/>
    </location>
</feature>
<evidence type="ECO:0000256" key="11">
    <source>
        <dbReference type="SAM" id="SignalP"/>
    </source>
</evidence>
<dbReference type="SMART" id="SM00388">
    <property type="entry name" value="HisKA"/>
    <property type="match status" value="1"/>
</dbReference>
<dbReference type="InterPro" id="IPR005467">
    <property type="entry name" value="His_kinase_dom"/>
</dbReference>
<dbReference type="Gene3D" id="1.10.10.60">
    <property type="entry name" value="Homeodomain-like"/>
    <property type="match status" value="1"/>
</dbReference>
<protein>
    <recommendedName>
        <fullName evidence="2">histidine kinase</fullName>
        <ecNumber evidence="2">2.7.13.3</ecNumber>
    </recommendedName>
</protein>
<dbReference type="GO" id="GO:0043565">
    <property type="term" value="F:sequence-specific DNA binding"/>
    <property type="evidence" value="ECO:0007669"/>
    <property type="project" value="InterPro"/>
</dbReference>
<dbReference type="InterPro" id="IPR003661">
    <property type="entry name" value="HisK_dim/P_dom"/>
</dbReference>
<dbReference type="Proteomes" id="UP000295724">
    <property type="component" value="Unassembled WGS sequence"/>
</dbReference>
<dbReference type="PROSITE" id="PS01124">
    <property type="entry name" value="HTH_ARAC_FAMILY_2"/>
    <property type="match status" value="1"/>
</dbReference>
<keyword evidence="3 9" id="KW-0597">Phosphoprotein</keyword>
<dbReference type="GO" id="GO:0003700">
    <property type="term" value="F:DNA-binding transcription factor activity"/>
    <property type="evidence" value="ECO:0007669"/>
    <property type="project" value="InterPro"/>
</dbReference>
<evidence type="ECO:0000256" key="8">
    <source>
        <dbReference type="ARBA" id="ARBA00023163"/>
    </source>
</evidence>
<name>A0A4R6XQJ6_9GAMM</name>
<keyword evidence="11" id="KW-0732">Signal</keyword>
<evidence type="ECO:0000313" key="15">
    <source>
        <dbReference type="EMBL" id="TDR20490.1"/>
    </source>
</evidence>
<dbReference type="Gene3D" id="2.60.40.10">
    <property type="entry name" value="Immunoglobulins"/>
    <property type="match status" value="1"/>
</dbReference>
<dbReference type="InterPro" id="IPR011006">
    <property type="entry name" value="CheY-like_superfamily"/>
</dbReference>
<evidence type="ECO:0000256" key="1">
    <source>
        <dbReference type="ARBA" id="ARBA00000085"/>
    </source>
</evidence>
<evidence type="ECO:0000256" key="4">
    <source>
        <dbReference type="ARBA" id="ARBA00022679"/>
    </source>
</evidence>
<dbReference type="InterPro" id="IPR036097">
    <property type="entry name" value="HisK_dim/P_sf"/>
</dbReference>
<dbReference type="InterPro" id="IPR015943">
    <property type="entry name" value="WD40/YVTN_repeat-like_dom_sf"/>
</dbReference>
<dbReference type="InterPro" id="IPR001789">
    <property type="entry name" value="Sig_transdc_resp-reg_receiver"/>
</dbReference>
<feature type="modified residue" description="4-aspartylphosphate" evidence="9">
    <location>
        <position position="1125"/>
    </location>
</feature>
<dbReference type="InterPro" id="IPR018060">
    <property type="entry name" value="HTH_AraC"/>
</dbReference>
<keyword evidence="5 15" id="KW-0418">Kinase</keyword>